<dbReference type="AlphaFoldDB" id="A0A381TW72"/>
<accession>A0A381TW72</accession>
<proteinExistence type="predicted"/>
<name>A0A381TW72_9ZZZZ</name>
<sequence>MIENSTWRYCVSFPLYVRGNQRTPSSGAYSSTSSRYQKRILSCRSQRCHRDEPVLSVAVDLAAGKSIQVISLF</sequence>
<protein>
    <submittedName>
        <fullName evidence="1">Uncharacterized protein</fullName>
    </submittedName>
</protein>
<evidence type="ECO:0000313" key="1">
    <source>
        <dbReference type="EMBL" id="SVA20089.1"/>
    </source>
</evidence>
<dbReference type="EMBL" id="UINC01005247">
    <property type="protein sequence ID" value="SVA20089.1"/>
    <property type="molecule type" value="Genomic_DNA"/>
</dbReference>
<organism evidence="1">
    <name type="scientific">marine metagenome</name>
    <dbReference type="NCBI Taxonomy" id="408172"/>
    <lineage>
        <taxon>unclassified sequences</taxon>
        <taxon>metagenomes</taxon>
        <taxon>ecological metagenomes</taxon>
    </lineage>
</organism>
<reference evidence="1" key="1">
    <citation type="submission" date="2018-05" db="EMBL/GenBank/DDBJ databases">
        <authorList>
            <person name="Lanie J.A."/>
            <person name="Ng W.-L."/>
            <person name="Kazmierczak K.M."/>
            <person name="Andrzejewski T.M."/>
            <person name="Davidsen T.M."/>
            <person name="Wayne K.J."/>
            <person name="Tettelin H."/>
            <person name="Glass J.I."/>
            <person name="Rusch D."/>
            <person name="Podicherti R."/>
            <person name="Tsui H.-C.T."/>
            <person name="Winkler M.E."/>
        </authorList>
    </citation>
    <scope>NUCLEOTIDE SEQUENCE</scope>
</reference>
<gene>
    <name evidence="1" type="ORF">METZ01_LOCUS72943</name>
</gene>